<dbReference type="InterPro" id="IPR029033">
    <property type="entry name" value="His_PPase_superfam"/>
</dbReference>
<evidence type="ECO:0000313" key="7">
    <source>
        <dbReference type="Proteomes" id="UP000073492"/>
    </source>
</evidence>
<protein>
    <recommendedName>
        <fullName evidence="2">3-phytase</fullName>
        <ecNumber evidence="2">3.1.3.8</ecNumber>
    </recommendedName>
</protein>
<dbReference type="InterPro" id="IPR033379">
    <property type="entry name" value="Acid_Pase_AS"/>
</dbReference>
<feature type="compositionally biased region" description="Polar residues" evidence="5">
    <location>
        <begin position="815"/>
        <end position="826"/>
    </location>
</feature>
<dbReference type="Proteomes" id="UP000073492">
    <property type="component" value="Unassembled WGS sequence"/>
</dbReference>
<comment type="caution">
    <text evidence="6">The sequence shown here is derived from an EMBL/GenBank/DDBJ whole genome shotgun (WGS) entry which is preliminary data.</text>
</comment>
<dbReference type="EMBL" id="LFZO01000032">
    <property type="protein sequence ID" value="KXT16640.1"/>
    <property type="molecule type" value="Genomic_DNA"/>
</dbReference>
<gene>
    <name evidence="6" type="ORF">AC579_8024</name>
</gene>
<feature type="compositionally biased region" description="Low complexity" evidence="5">
    <location>
        <begin position="688"/>
        <end position="712"/>
    </location>
</feature>
<dbReference type="Pfam" id="PF00328">
    <property type="entry name" value="His_Phos_2"/>
    <property type="match status" value="1"/>
</dbReference>
<keyword evidence="3" id="KW-0378">Hydrolase</keyword>
<dbReference type="PANTHER" id="PTHR20963:SF43">
    <property type="entry name" value="PUTATIVE (AFU_ORTHOLOGUE AFUA_7G01240)-RELATED"/>
    <property type="match status" value="1"/>
</dbReference>
<keyword evidence="4" id="KW-0175">Coiled coil</keyword>
<dbReference type="InterPro" id="IPR000560">
    <property type="entry name" value="His_Pase_clade-2"/>
</dbReference>
<evidence type="ECO:0000256" key="3">
    <source>
        <dbReference type="ARBA" id="ARBA00022801"/>
    </source>
</evidence>
<reference evidence="6 7" key="1">
    <citation type="submission" date="2015-07" db="EMBL/GenBank/DDBJ databases">
        <title>Comparative genomics of the Sigatoka disease complex on banana suggests a link between parallel evolutionary changes in Pseudocercospora fijiensis and Pseudocercospora eumusae and increased virulence on the banana host.</title>
        <authorList>
            <person name="Chang T.-C."/>
            <person name="Salvucci A."/>
            <person name="Crous P.W."/>
            <person name="Stergiopoulos I."/>
        </authorList>
    </citation>
    <scope>NUCLEOTIDE SEQUENCE [LARGE SCALE GENOMIC DNA]</scope>
    <source>
        <strain evidence="6 7">CBS 116634</strain>
    </source>
</reference>
<feature type="region of interest" description="Disordered" evidence="5">
    <location>
        <begin position="303"/>
        <end position="324"/>
    </location>
</feature>
<dbReference type="EC" id="3.1.3.8" evidence="2"/>
<dbReference type="Gene3D" id="3.40.50.1240">
    <property type="entry name" value="Phosphoglycerate mutase-like"/>
    <property type="match status" value="1"/>
</dbReference>
<dbReference type="CDD" id="cd07061">
    <property type="entry name" value="HP_HAP_like"/>
    <property type="match status" value="1"/>
</dbReference>
<feature type="region of interest" description="Disordered" evidence="5">
    <location>
        <begin position="257"/>
        <end position="276"/>
    </location>
</feature>
<dbReference type="STRING" id="113226.A0A139IPW1"/>
<feature type="region of interest" description="Disordered" evidence="5">
    <location>
        <begin position="380"/>
        <end position="413"/>
    </location>
</feature>
<feature type="compositionally biased region" description="Polar residues" evidence="5">
    <location>
        <begin position="220"/>
        <end position="234"/>
    </location>
</feature>
<accession>A0A139IPW1</accession>
<dbReference type="PROSITE" id="PS00616">
    <property type="entry name" value="HIS_ACID_PHOSPHAT_1"/>
    <property type="match status" value="1"/>
</dbReference>
<feature type="region of interest" description="Disordered" evidence="5">
    <location>
        <begin position="568"/>
        <end position="836"/>
    </location>
</feature>
<evidence type="ECO:0000256" key="5">
    <source>
        <dbReference type="SAM" id="MobiDB-lite"/>
    </source>
</evidence>
<dbReference type="SUPFAM" id="SSF53254">
    <property type="entry name" value="Phosphoglycerate mutase-like"/>
    <property type="match status" value="1"/>
</dbReference>
<evidence type="ECO:0000313" key="6">
    <source>
        <dbReference type="EMBL" id="KXT16640.1"/>
    </source>
</evidence>
<feature type="region of interest" description="Disordered" evidence="5">
    <location>
        <begin position="1"/>
        <end position="20"/>
    </location>
</feature>
<evidence type="ECO:0000256" key="2">
    <source>
        <dbReference type="ARBA" id="ARBA00012632"/>
    </source>
</evidence>
<comment type="similarity">
    <text evidence="1">Belongs to the histidine acid phosphatase family.</text>
</comment>
<feature type="region of interest" description="Disordered" evidence="5">
    <location>
        <begin position="432"/>
        <end position="486"/>
    </location>
</feature>
<dbReference type="PANTHER" id="PTHR20963">
    <property type="entry name" value="MULTIPLE INOSITOL POLYPHOSPHATE PHOSPHATASE-RELATED"/>
    <property type="match status" value="1"/>
</dbReference>
<feature type="compositionally biased region" description="Polar residues" evidence="5">
    <location>
        <begin position="647"/>
        <end position="670"/>
    </location>
</feature>
<organism evidence="6 7">
    <name type="scientific">Pseudocercospora musae</name>
    <dbReference type="NCBI Taxonomy" id="113226"/>
    <lineage>
        <taxon>Eukaryota</taxon>
        <taxon>Fungi</taxon>
        <taxon>Dikarya</taxon>
        <taxon>Ascomycota</taxon>
        <taxon>Pezizomycotina</taxon>
        <taxon>Dothideomycetes</taxon>
        <taxon>Dothideomycetidae</taxon>
        <taxon>Mycosphaerellales</taxon>
        <taxon>Mycosphaerellaceae</taxon>
        <taxon>Pseudocercospora</taxon>
    </lineage>
</organism>
<feature type="region of interest" description="Disordered" evidence="5">
    <location>
        <begin position="191"/>
        <end position="250"/>
    </location>
</feature>
<proteinExistence type="inferred from homology"/>
<feature type="compositionally biased region" description="Polar residues" evidence="5">
    <location>
        <begin position="385"/>
        <end position="394"/>
    </location>
</feature>
<feature type="compositionally biased region" description="Polar residues" evidence="5">
    <location>
        <begin position="625"/>
        <end position="635"/>
    </location>
</feature>
<dbReference type="PROSITE" id="PS00778">
    <property type="entry name" value="HIS_ACID_PHOSPHAT_2"/>
    <property type="match status" value="1"/>
</dbReference>
<feature type="compositionally biased region" description="Basic and acidic residues" evidence="5">
    <location>
        <begin position="9"/>
        <end position="18"/>
    </location>
</feature>
<sequence length="1446" mass="158591">MPTYEDDLERSPLGERGHTVLPTSQLLQERLQERRARNVRPKRARHTDIGLLRRGRDDDIFLEEPEASRHTKMADSSPLVASMRGSDAGGQSSDRRRRAPGVRDMDDQLDRLNKANFALKLELDHRREQTTKLQQQLDSMKDRIEHALMLEEEHRELLRINSELVQELEKRDKAVEEAMDIICDLEEQVNDMEERNSHTRPSTANADSGYAGTETHDQDLPSSPQTMPVATKTSEAGPKPPTKQAAAASEKLEALVNGQTPAKPRREPMILSSKKPSTNALRTVYMENARSLHPVKSFHSLLSRQEARTEEDGEDVPNSPRLSVLSESSFPSIYSPKEVVSSDRYAWEAEDDDARTASIGSRSHIRQDSIKRVSRWIEERDEAESTPSKSNHISSPLADGSRRLSPPLPHDDQQVRYQSLNDALSATTQGALGAPQLRRQPRSKHQRPAVTAGPIFGDLLPPTPDSASTRMLRESRSSIVEDKSLPDSTPAVVKGFSALEPGVRTAPRQMRSSVELKTAYASNLHYRSANVDGSQDYDSSDEEYVGHDADTDTIKDFGLDYDGFPDGKSLLMGTPSRFQQHGQPPADLMFNMNQRSPTQRVATRPRRRRSSEESVTSPSKPRLNRAQTSPTNFGSISKKVGNGGGSSAETVTSPRSAQSQHSGSSGNRTVMQADGQSHRALSPEAEGPRTASRPSSSIASPPRSRASPSPARTLSKKIPNLLRRLSGGQGSDKPPLPTLTSTPPSAYVNNAAARPKTSHTDRASTRSSIMSGSTRPPSSRDKHRPSAVVRTKPEPATERPASAAGIATEKRTFFTKRSNSVKNQPAATPEASNRVFGADGHHPTNARGTVHHSKSATNKLRALRTSDLPTTFSVGFHALVSLFVLVVLPFLIMYKSYLYAAAAAVAFVGHPANANAQSCGSSSSNLPDYYVTKPELLPGPTPTGVAAFLAQTNPAPFPSVSYIPNSPLETQVPIMGNTDNGNIFQMHGQLSHYFPNPLGFGVDEYSLPKNASIVQLNMLSRHGSRYPTTGAGATVLVAKIHNATTGVLGNVNFTGPLSFLNTYTNKLGAEILTPVGKQELFDSGTLHQIMYGYLYPNNGSKIVARSTTQDRMLKSAEYFLAGFFGLDWTQNATLVLSRENSTGIFNNTLAGYQNCNNSNTYVNQGGNNATKEWASIYLKNATARLNSYGPAFNWSVTDTYNAQSLCAYETVALGYSAFCGLFTYEEWEGYEYSVDINFAGNNMFQSPTGRAVGIGYVVEIMSRLQHHLITQPTAQINVTLDNNTATFPLNQTLNFDFSHDTNIAGILTAFGLTQFAPLLPADKLQRNRSLIVSHMEPFGARLDMEIIETPQPLSGNRRNGNKYERGGVTRYIHFILNQRTIPLGKSLRPCGDRDDGWCELTTFFEVQSTKLQEAEYDYSCNGNYAAVPYGTLTNGVPLAMNATGYV</sequence>
<evidence type="ECO:0000256" key="4">
    <source>
        <dbReference type="SAM" id="Coils"/>
    </source>
</evidence>
<dbReference type="OrthoDB" id="6509975at2759"/>
<keyword evidence="7" id="KW-1185">Reference proteome</keyword>
<evidence type="ECO:0000256" key="1">
    <source>
        <dbReference type="ARBA" id="ARBA00005375"/>
    </source>
</evidence>
<dbReference type="GO" id="GO:0003993">
    <property type="term" value="F:acid phosphatase activity"/>
    <property type="evidence" value="ECO:0007669"/>
    <property type="project" value="TreeGrafter"/>
</dbReference>
<feature type="region of interest" description="Disordered" evidence="5">
    <location>
        <begin position="62"/>
        <end position="103"/>
    </location>
</feature>
<name>A0A139IPW1_9PEZI</name>
<feature type="compositionally biased region" description="Basic and acidic residues" evidence="5">
    <location>
        <begin position="471"/>
        <end position="485"/>
    </location>
</feature>
<dbReference type="GO" id="GO:0016158">
    <property type="term" value="F:inositol hexakisphosphate 3-phosphatase activity"/>
    <property type="evidence" value="ECO:0007669"/>
    <property type="project" value="UniProtKB-EC"/>
</dbReference>
<feature type="compositionally biased region" description="Polar residues" evidence="5">
    <location>
        <begin position="765"/>
        <end position="777"/>
    </location>
</feature>
<feature type="coiled-coil region" evidence="4">
    <location>
        <begin position="123"/>
        <end position="170"/>
    </location>
</feature>